<reference evidence="2" key="1">
    <citation type="journal article" date="2011" name="Genome Res.">
        <title>Phylogeny-wide analysis of social amoeba genomes highlights ancient origins for complex intercellular communication.</title>
        <authorList>
            <person name="Heidel A.J."/>
            <person name="Lawal H.M."/>
            <person name="Felder M."/>
            <person name="Schilde C."/>
            <person name="Helps N.R."/>
            <person name="Tunggal B."/>
            <person name="Rivero F."/>
            <person name="John U."/>
            <person name="Schleicher M."/>
            <person name="Eichinger L."/>
            <person name="Platzer M."/>
            <person name="Noegel A.A."/>
            <person name="Schaap P."/>
            <person name="Gloeckner G."/>
        </authorList>
    </citation>
    <scope>NUCLEOTIDE SEQUENCE [LARGE SCALE GENOMIC DNA]</scope>
    <source>
        <strain evidence="2">SH3</strain>
    </source>
</reference>
<sequence>MLSLSLSLSLPNIPWTIQSKIIYIVCNYRKNQDGKEIKSRDVYHIAGVSKKWRDTTKVELTLNWKIRIDSIYLEEYRQHSSNCLNLLSGPNHNITACVNKIPSQETKEFIMAHYDWFKEHIINKMACFDQITNHLEFFDVFEGHYTPPLKKLVNFGKDLPPLGCLQKVKADLSENTCQEVCSALSRFHNLKSLDIIIKRNLDFDDICKMFSSIPRSLTKLIWRQFTSMVTFYSIRPEITSPYPFHLLPKNIRKLYFSSSNRKQSQTSTKEYLDYLLVNSVRSISLESSLTLQSIDFLTSPSCPVKDLNLILLEATSFSIKEKALIPPYLEVLRLDIRFSNAIYQLENMFLYSGDLPNLHTIKTNLFQNDHLLTFIETSKSLRVVDIKIVSLDQIERLFQVVAKSTSIEKVYFRESQNKNFERVSKIYSMFMVTGIIQILMSFKKNNNNTALCASHIGDSALILFNLNNNNNLQIDLSSYEMIDQF</sequence>
<dbReference type="AlphaFoldDB" id="F4Q3T1"/>
<evidence type="ECO:0000313" key="2">
    <source>
        <dbReference type="Proteomes" id="UP000007797"/>
    </source>
</evidence>
<protein>
    <recommendedName>
        <fullName evidence="3">F-box domain-containing protein</fullName>
    </recommendedName>
</protein>
<dbReference type="Proteomes" id="UP000007797">
    <property type="component" value="Unassembled WGS sequence"/>
</dbReference>
<name>F4Q3T1_CACFS</name>
<organism evidence="1 2">
    <name type="scientific">Cavenderia fasciculata</name>
    <name type="common">Slime mold</name>
    <name type="synonym">Dictyostelium fasciculatum</name>
    <dbReference type="NCBI Taxonomy" id="261658"/>
    <lineage>
        <taxon>Eukaryota</taxon>
        <taxon>Amoebozoa</taxon>
        <taxon>Evosea</taxon>
        <taxon>Eumycetozoa</taxon>
        <taxon>Dictyostelia</taxon>
        <taxon>Acytosteliales</taxon>
        <taxon>Cavenderiaceae</taxon>
        <taxon>Cavenderia</taxon>
    </lineage>
</organism>
<evidence type="ECO:0000313" key="1">
    <source>
        <dbReference type="EMBL" id="EGG16897.1"/>
    </source>
</evidence>
<evidence type="ECO:0008006" key="3">
    <source>
        <dbReference type="Google" id="ProtNLM"/>
    </source>
</evidence>
<dbReference type="KEGG" id="dfa:DFA_07878"/>
<dbReference type="GeneID" id="14869156"/>
<keyword evidence="2" id="KW-1185">Reference proteome</keyword>
<dbReference type="EMBL" id="GL883021">
    <property type="protein sequence ID" value="EGG16897.1"/>
    <property type="molecule type" value="Genomic_DNA"/>
</dbReference>
<accession>F4Q3T1</accession>
<proteinExistence type="predicted"/>
<gene>
    <name evidence="1" type="ORF">DFA_07878</name>
</gene>
<dbReference type="RefSeq" id="XP_004355371.1">
    <property type="nucleotide sequence ID" value="XM_004355319.1"/>
</dbReference>